<keyword evidence="6" id="KW-1185">Reference proteome</keyword>
<reference evidence="3 5" key="2">
    <citation type="submission" date="2018-07" db="EMBL/GenBank/DDBJ databases">
        <title>Complete genome of the Arcobacter bivalviorum type strain LMG 26154.</title>
        <authorList>
            <person name="Miller W.G."/>
            <person name="Yee E."/>
            <person name="Bono J.L."/>
        </authorList>
    </citation>
    <scope>NUCLEOTIDE SEQUENCE [LARGE SCALE GENOMIC DNA]</scope>
    <source>
        <strain evidence="3 5">LMG 26154</strain>
    </source>
</reference>
<evidence type="ECO:0000313" key="3">
    <source>
        <dbReference type="EMBL" id="AXH13441.1"/>
    </source>
</evidence>
<dbReference type="EMBL" id="PDKM01000003">
    <property type="protein sequence ID" value="RXK09961.1"/>
    <property type="molecule type" value="Genomic_DNA"/>
</dbReference>
<evidence type="ECO:0000259" key="2">
    <source>
        <dbReference type="Pfam" id="PF20157"/>
    </source>
</evidence>
<dbReference type="EMBL" id="CP031217">
    <property type="protein sequence ID" value="AXH13441.1"/>
    <property type="molecule type" value="Genomic_DNA"/>
</dbReference>
<reference evidence="4 6" key="1">
    <citation type="submission" date="2017-10" db="EMBL/GenBank/DDBJ databases">
        <title>Genomics of the genus Arcobacter.</title>
        <authorList>
            <person name="Perez-Cataluna A."/>
            <person name="Figueras M.J."/>
        </authorList>
    </citation>
    <scope>NUCLEOTIDE SEQUENCE [LARGE SCALE GENOMIC DNA]</scope>
    <source>
        <strain evidence="4 6">CECT 7835</strain>
    </source>
</reference>
<dbReference type="Pfam" id="PF20157">
    <property type="entry name" value="Maf_flag10_N"/>
    <property type="match status" value="1"/>
</dbReference>
<feature type="domain" description="6-hydroxymethylpterin diphosphokinase MptE-like" evidence="1">
    <location>
        <begin position="286"/>
        <end position="442"/>
    </location>
</feature>
<organism evidence="4 6">
    <name type="scientific">Halarcobacter bivalviorum</name>
    <dbReference type="NCBI Taxonomy" id="663364"/>
    <lineage>
        <taxon>Bacteria</taxon>
        <taxon>Pseudomonadati</taxon>
        <taxon>Campylobacterota</taxon>
        <taxon>Epsilonproteobacteria</taxon>
        <taxon>Campylobacterales</taxon>
        <taxon>Arcobacteraceae</taxon>
        <taxon>Halarcobacter</taxon>
    </lineage>
</organism>
<evidence type="ECO:0000259" key="1">
    <source>
        <dbReference type="Pfam" id="PF01973"/>
    </source>
</evidence>
<dbReference type="KEGG" id="hbv:ABIV_2470"/>
<dbReference type="InterPro" id="IPR002826">
    <property type="entry name" value="MptE-like"/>
</dbReference>
<accession>A0AAX2A8T4</accession>
<protein>
    <submittedName>
        <fullName evidence="3">Motility accessory factor</fullName>
    </submittedName>
</protein>
<dbReference type="Pfam" id="PF01973">
    <property type="entry name" value="MptE-like"/>
    <property type="match status" value="1"/>
</dbReference>
<dbReference type="PANTHER" id="PTHR41786:SF1">
    <property type="entry name" value="6-HYDROXYMETHYLPTERIN DIPHOSPHOKINASE MPTE-LIKE DOMAIN-CONTAINING PROTEIN"/>
    <property type="match status" value="1"/>
</dbReference>
<evidence type="ECO:0000313" key="6">
    <source>
        <dbReference type="Proteomes" id="UP000289193"/>
    </source>
</evidence>
<dbReference type="Proteomes" id="UP000253850">
    <property type="component" value="Chromosome"/>
</dbReference>
<dbReference type="RefSeq" id="WP_114840223.1">
    <property type="nucleotide sequence ID" value="NZ_CP031217.1"/>
</dbReference>
<sequence length="677" mass="78819">MTETEIQLQTALTNTFLTNLAFLSDYDKELYLRIDGLSQAINNGEYKERYFLEFIKEEGEFDIFDEKENSYIYDRKPNKLIKKAKSLDFTSKGSFSNLNKKVFTGHKFDLDIDLENPVSLTDAVQMIFNNTSEYVDIYNDRVETYSTKKYKEFNKFIIMGTLLGRHILDIHKKFKPDLYFICEENLEIFRLSLFVLDYSQFLRQGSGIIFSVMDDESHFDSKITSFLLYKAYSNYCVKFFTSDYNVSNLFDKVATAFSSNNPFAYSYISSLYNLVNNDSKLISKYKRVNIKDIDIELTKKPIIFVGAGPSLSEEIDWLHKNKDNFIIIAMAASLKKLINHDIIPDIITTVDSSEVDVLKQFDFENTLEYIKDKIVLASSMTSYNILENFKQENVFTFDVMSSFYSETVFYNAYSVGEMTLSWLLSLDCKEIYLLGLDLALNQDTGETHISEHALSKKLKLDSDEFFVEKGGFLNSDTMEVAGNFLEKVYTTRVFQLSLKALNNITEVLLKEEQKLYNLSKHGAKINKAITLSADEIKLKKIDKDIVLLKEKLDEVTRKSLTEEDMAKLKDEEVALHEILTFIAEQKSRKIANYDEFKGYVIDLYKFYNKQVSRLVASKRFLSIYTDTVFMYINYCLNDKSIKKDIKKIEKTLIVYEKQVNKMINDYLKYSKRVKNNC</sequence>
<gene>
    <name evidence="3" type="primary">maf1</name>
    <name evidence="3" type="ORF">ABIV_2470</name>
    <name evidence="4" type="ORF">CRV05_06145</name>
</gene>
<dbReference type="PANTHER" id="PTHR41786">
    <property type="entry name" value="MOTILITY ACCESSORY FACTOR MAF"/>
    <property type="match status" value="1"/>
</dbReference>
<name>A0AAX2A8T4_9BACT</name>
<dbReference type="Proteomes" id="UP000289193">
    <property type="component" value="Unassembled WGS sequence"/>
</dbReference>
<dbReference type="AlphaFoldDB" id="A0AAX2A8T4"/>
<feature type="domain" description="Glycosyltransferase Maf N-terminal" evidence="2">
    <location>
        <begin position="16"/>
        <end position="245"/>
    </location>
</feature>
<evidence type="ECO:0000313" key="5">
    <source>
        <dbReference type="Proteomes" id="UP000253850"/>
    </source>
</evidence>
<evidence type="ECO:0000313" key="4">
    <source>
        <dbReference type="EMBL" id="RXK09961.1"/>
    </source>
</evidence>
<dbReference type="InterPro" id="IPR045376">
    <property type="entry name" value="Maf_N"/>
</dbReference>
<proteinExistence type="predicted"/>